<organism evidence="5 6">
    <name type="scientific">Pseudolactococcus piscium</name>
    <dbReference type="NCBI Taxonomy" id="1364"/>
    <lineage>
        <taxon>Bacteria</taxon>
        <taxon>Bacillati</taxon>
        <taxon>Bacillota</taxon>
        <taxon>Bacilli</taxon>
        <taxon>Lactobacillales</taxon>
        <taxon>Streptococcaceae</taxon>
        <taxon>Pseudolactococcus</taxon>
    </lineage>
</organism>
<feature type="domain" description="HTH araC/xylS-type" evidence="4">
    <location>
        <begin position="262"/>
        <end position="360"/>
    </location>
</feature>
<evidence type="ECO:0000259" key="4">
    <source>
        <dbReference type="PROSITE" id="PS01124"/>
    </source>
</evidence>
<dbReference type="GO" id="GO:0043565">
    <property type="term" value="F:sequence-specific DNA binding"/>
    <property type="evidence" value="ECO:0007669"/>
    <property type="project" value="InterPro"/>
</dbReference>
<dbReference type="InterPro" id="IPR009057">
    <property type="entry name" value="Homeodomain-like_sf"/>
</dbReference>
<dbReference type="GO" id="GO:0003700">
    <property type="term" value="F:DNA-binding transcription factor activity"/>
    <property type="evidence" value="ECO:0007669"/>
    <property type="project" value="InterPro"/>
</dbReference>
<dbReference type="EMBL" id="JXJW01000002">
    <property type="protein sequence ID" value="PCS08633.1"/>
    <property type="molecule type" value="Genomic_DNA"/>
</dbReference>
<keyword evidence="1" id="KW-0805">Transcription regulation</keyword>
<dbReference type="RefSeq" id="WP_096813654.1">
    <property type="nucleotide sequence ID" value="NZ_JXJW01000002.1"/>
</dbReference>
<dbReference type="PANTHER" id="PTHR43280">
    <property type="entry name" value="ARAC-FAMILY TRANSCRIPTIONAL REGULATOR"/>
    <property type="match status" value="1"/>
</dbReference>
<dbReference type="PANTHER" id="PTHR43280:SF10">
    <property type="entry name" value="REGULATORY PROTEIN POCR"/>
    <property type="match status" value="1"/>
</dbReference>
<proteinExistence type="predicted"/>
<evidence type="ECO:0000313" key="5">
    <source>
        <dbReference type="EMBL" id="PCS08633.1"/>
    </source>
</evidence>
<reference evidence="5 6" key="1">
    <citation type="submission" date="2014-12" db="EMBL/GenBank/DDBJ databases">
        <title>Draft genome sequences of 10 type strains of Lactococcus.</title>
        <authorList>
            <person name="Sun Z."/>
            <person name="Zhong Z."/>
            <person name="Liu W."/>
            <person name="Zhang W."/>
            <person name="Zhang H."/>
        </authorList>
    </citation>
    <scope>NUCLEOTIDE SEQUENCE [LARGE SCALE GENOMIC DNA]</scope>
    <source>
        <strain evidence="5 6">DSM 6634</strain>
    </source>
</reference>
<dbReference type="SMART" id="SM00342">
    <property type="entry name" value="HTH_ARAC"/>
    <property type="match status" value="1"/>
</dbReference>
<evidence type="ECO:0000256" key="2">
    <source>
        <dbReference type="ARBA" id="ARBA00023125"/>
    </source>
</evidence>
<dbReference type="InterPro" id="IPR018060">
    <property type="entry name" value="HTH_AraC"/>
</dbReference>
<evidence type="ECO:0000256" key="1">
    <source>
        <dbReference type="ARBA" id="ARBA00023015"/>
    </source>
</evidence>
<evidence type="ECO:0000313" key="6">
    <source>
        <dbReference type="Proteomes" id="UP000218282"/>
    </source>
</evidence>
<keyword evidence="3" id="KW-0804">Transcription</keyword>
<accession>A0A2A5S5A5</accession>
<protein>
    <recommendedName>
        <fullName evidence="4">HTH araC/xylS-type domain-containing protein</fullName>
    </recommendedName>
</protein>
<dbReference type="PROSITE" id="PS01124">
    <property type="entry name" value="HTH_ARAC_FAMILY_2"/>
    <property type="match status" value="1"/>
</dbReference>
<keyword evidence="6" id="KW-1185">Reference proteome</keyword>
<gene>
    <name evidence="5" type="ORF">RU86_GL001017</name>
</gene>
<evidence type="ECO:0000256" key="3">
    <source>
        <dbReference type="ARBA" id="ARBA00023163"/>
    </source>
</evidence>
<dbReference type="AlphaFoldDB" id="A0A2A5S5A5"/>
<sequence length="361" mass="41781">METSLTLVSKLLLYPYALFKDDACIFESEIDDAYSLKSLMKHVGRQATVDTIAVKYFRGFLFFSIKVPHQTTDYTLITILREKKTKTWGDDDWQAFYKLLQTAAYLISIEQHFPIQIISDEPDTDKRPTFTNHSFINHDINTDFQDNYQLELSLIALLKKGNLQAIKPLLRKLISINQSKLSDDPLTNKKYKLVAFLTILTRTSIKQGCSANLAYRLSDSLIQELDKLVKQEDITLFTDHMLIEFSNLNSSMPNNYTSELVNSAIVFIHANLYERLSNHEIANCLSVHPAYLSSLFKKVTGRSLKHYIISEKIAEAQYLLANTDFPFSIISERLHFSNQSHFCKLFKAHTSYTPREFRLWF</sequence>
<comment type="caution">
    <text evidence="5">The sequence shown here is derived from an EMBL/GenBank/DDBJ whole genome shotgun (WGS) entry which is preliminary data.</text>
</comment>
<name>A0A2A5S5A5_9LACT</name>
<dbReference type="Proteomes" id="UP000218282">
    <property type="component" value="Unassembled WGS sequence"/>
</dbReference>
<dbReference type="SUPFAM" id="SSF46689">
    <property type="entry name" value="Homeodomain-like"/>
    <property type="match status" value="2"/>
</dbReference>
<dbReference type="Pfam" id="PF12833">
    <property type="entry name" value="HTH_18"/>
    <property type="match status" value="1"/>
</dbReference>
<keyword evidence="2" id="KW-0238">DNA-binding</keyword>
<dbReference type="Gene3D" id="1.10.10.60">
    <property type="entry name" value="Homeodomain-like"/>
    <property type="match status" value="2"/>
</dbReference>